<evidence type="ECO:0000313" key="10">
    <source>
        <dbReference type="Proteomes" id="UP000325395"/>
    </source>
</evidence>
<organism evidence="9 10">
    <name type="scientific">Aspergillus pseudocaelatus</name>
    <dbReference type="NCBI Taxonomy" id="1825620"/>
    <lineage>
        <taxon>Eukaryota</taxon>
        <taxon>Fungi</taxon>
        <taxon>Dikarya</taxon>
        <taxon>Ascomycota</taxon>
        <taxon>Pezizomycotina</taxon>
        <taxon>Eurotiomycetes</taxon>
        <taxon>Eurotiomycetidae</taxon>
        <taxon>Eurotiales</taxon>
        <taxon>Aspergillaceae</taxon>
        <taxon>Aspergillus</taxon>
        <taxon>Aspergillus subgen. Circumdati</taxon>
    </lineage>
</organism>
<evidence type="ECO:0000259" key="8">
    <source>
        <dbReference type="PROSITE" id="PS50048"/>
    </source>
</evidence>
<dbReference type="Gene3D" id="4.10.240.10">
    <property type="entry name" value="Zn(2)-C6 fungal-type DNA-binding domain"/>
    <property type="match status" value="1"/>
</dbReference>
<feature type="region of interest" description="Disordered" evidence="7">
    <location>
        <begin position="62"/>
        <end position="118"/>
    </location>
</feature>
<name>A0ABQ6X2I8_9EURO</name>
<evidence type="ECO:0000256" key="2">
    <source>
        <dbReference type="ARBA" id="ARBA00022723"/>
    </source>
</evidence>
<dbReference type="CDD" id="cd00067">
    <property type="entry name" value="GAL4"/>
    <property type="match status" value="1"/>
</dbReference>
<dbReference type="PANTHER" id="PTHR46910:SF3">
    <property type="entry name" value="HALOTOLERANCE PROTEIN 9-RELATED"/>
    <property type="match status" value="1"/>
</dbReference>
<evidence type="ECO:0000256" key="1">
    <source>
        <dbReference type="ARBA" id="ARBA00004123"/>
    </source>
</evidence>
<dbReference type="Proteomes" id="UP000325395">
    <property type="component" value="Unassembled WGS sequence"/>
</dbReference>
<dbReference type="SMART" id="SM00066">
    <property type="entry name" value="GAL4"/>
    <property type="match status" value="1"/>
</dbReference>
<dbReference type="PANTHER" id="PTHR46910">
    <property type="entry name" value="TRANSCRIPTION FACTOR PDR1"/>
    <property type="match status" value="1"/>
</dbReference>
<evidence type="ECO:0000256" key="5">
    <source>
        <dbReference type="ARBA" id="ARBA00023163"/>
    </source>
</evidence>
<dbReference type="InterPro" id="IPR001138">
    <property type="entry name" value="Zn2Cys6_DnaBD"/>
</dbReference>
<dbReference type="InterPro" id="IPR050987">
    <property type="entry name" value="AtrR-like"/>
</dbReference>
<feature type="compositionally biased region" description="Polar residues" evidence="7">
    <location>
        <begin position="89"/>
        <end position="118"/>
    </location>
</feature>
<comment type="subcellular location">
    <subcellularLocation>
        <location evidence="1">Nucleus</location>
    </subcellularLocation>
</comment>
<dbReference type="PROSITE" id="PS50048">
    <property type="entry name" value="ZN2_CY6_FUNGAL_2"/>
    <property type="match status" value="1"/>
</dbReference>
<gene>
    <name evidence="9" type="ORF">BDV36DRAFT_92628</name>
</gene>
<dbReference type="SUPFAM" id="SSF57701">
    <property type="entry name" value="Zn2/Cys6 DNA-binding domain"/>
    <property type="match status" value="1"/>
</dbReference>
<dbReference type="InterPro" id="IPR007219">
    <property type="entry name" value="XnlR_reg_dom"/>
</dbReference>
<evidence type="ECO:0000256" key="4">
    <source>
        <dbReference type="ARBA" id="ARBA00023125"/>
    </source>
</evidence>
<feature type="domain" description="Zn(2)-C6 fungal-type" evidence="8">
    <location>
        <begin position="11"/>
        <end position="47"/>
    </location>
</feature>
<proteinExistence type="predicted"/>
<dbReference type="Pfam" id="PF04082">
    <property type="entry name" value="Fungal_trans"/>
    <property type="match status" value="1"/>
</dbReference>
<protein>
    <recommendedName>
        <fullName evidence="8">Zn(2)-C6 fungal-type domain-containing protein</fullName>
    </recommendedName>
</protein>
<keyword evidence="10" id="KW-1185">Reference proteome</keyword>
<evidence type="ECO:0000313" key="9">
    <source>
        <dbReference type="EMBL" id="KAE8423500.1"/>
    </source>
</evidence>
<reference evidence="9 10" key="1">
    <citation type="submission" date="2019-04" db="EMBL/GenBank/DDBJ databases">
        <authorList>
            <consortium name="DOE Joint Genome Institute"/>
            <person name="Mondo S."/>
            <person name="Kjaerbolling I."/>
            <person name="Vesth T."/>
            <person name="Frisvad J.C."/>
            <person name="Nybo J.L."/>
            <person name="Theobald S."/>
            <person name="Kildgaard S."/>
            <person name="Isbrandt T."/>
            <person name="Kuo A."/>
            <person name="Sato A."/>
            <person name="Lyhne E.K."/>
            <person name="Kogle M.E."/>
            <person name="Wiebenga A."/>
            <person name="Kun R.S."/>
            <person name="Lubbers R.J."/>
            <person name="Makela M.R."/>
            <person name="Barry K."/>
            <person name="Chovatia M."/>
            <person name="Clum A."/>
            <person name="Daum C."/>
            <person name="Haridas S."/>
            <person name="He G."/>
            <person name="LaButti K."/>
            <person name="Lipzen A."/>
            <person name="Riley R."/>
            <person name="Salamov A."/>
            <person name="Simmons B.A."/>
            <person name="Magnuson J.K."/>
            <person name="Henrissat B."/>
            <person name="Mortensen U.H."/>
            <person name="Larsen T.O."/>
            <person name="Devries R.P."/>
            <person name="Grigoriev I.V."/>
            <person name="Machida M."/>
            <person name="Baker S.E."/>
            <person name="Andersen M.R."/>
            <person name="Cantor M.N."/>
            <person name="Hua S.X."/>
        </authorList>
    </citation>
    <scope>NUCLEOTIDE SEQUENCE [LARGE SCALE GENOMIC DNA]</scope>
    <source>
        <strain evidence="9 10">CBS 117616</strain>
    </source>
</reference>
<evidence type="ECO:0000256" key="3">
    <source>
        <dbReference type="ARBA" id="ARBA00023015"/>
    </source>
</evidence>
<keyword evidence="4" id="KW-0238">DNA-binding</keyword>
<dbReference type="Pfam" id="PF00172">
    <property type="entry name" value="Zn_clus"/>
    <property type="match status" value="1"/>
</dbReference>
<feature type="compositionally biased region" description="Polar residues" evidence="7">
    <location>
        <begin position="166"/>
        <end position="180"/>
    </location>
</feature>
<dbReference type="InterPro" id="IPR036864">
    <property type="entry name" value="Zn2-C6_fun-type_DNA-bd_sf"/>
</dbReference>
<dbReference type="EMBL" id="ML735688">
    <property type="protein sequence ID" value="KAE8423500.1"/>
    <property type="molecule type" value="Genomic_DNA"/>
</dbReference>
<keyword evidence="2" id="KW-0479">Metal-binding</keyword>
<accession>A0ABQ6X2I8</accession>
<keyword evidence="5" id="KW-0804">Transcription</keyword>
<feature type="compositionally biased region" description="Polar residues" evidence="7">
    <location>
        <begin position="72"/>
        <end position="82"/>
    </location>
</feature>
<keyword evidence="3" id="KW-0805">Transcription regulation</keyword>
<evidence type="ECO:0000256" key="6">
    <source>
        <dbReference type="ARBA" id="ARBA00023242"/>
    </source>
</evidence>
<sequence length="638" mass="71278">MSLKRGLERESCDFCFRRKIKCDRASRAREGNGSCSQCDLRQNPCTLDSDDVRIHRRCRMSPNSAELERSTRASILPQSSLNEGGKFTQPLNGSTSLLPSPQTTMASNSTPDANINSPLHASTSESLWTDLDFELSSQSVSFLNEVFVQECNPSESMVNLDDLSDPSLQHGSDSTEGATANQTPFKLQGIDSSTLEAALAAYFDYAALVLPIIHRDAFMADYENHQSSSTLIFAVACRGCPFLHVSDKWNLQQQFASGFRLAFLQALNVAPAQKTIRLDDIEALALMVGFAYESDGDIPAQLHSQLGTLFLTHESLVLMTLQYQIQCPPTLERTAERKALLLWHVYGLDAFYCLDRGVMSRIQEDDIEDVKPTESFTGHETGSYLDTMLSLAATARRITRTICSSRAKRKGVKIQDVVNLYEQLSRWGQDSCPSRLRLTADINSDSAKRGDSLSSSTTSNNLLHRTVISLLELNCYMEIERCLEFGIHEQASAEGEMLELRIEYETLKAANKIFQTIQHMETFKGCGQAITLQNWYPLVDLSPGILRNMCVGTSYWFCSRARKLLYLQDRDGSLIAAENLAHTNHSRALSRQRAEDYVKKATKLRDTAAKAASHKDTTHVVSRVNEQLNALMELIDRS</sequence>
<keyword evidence="6" id="KW-0539">Nucleus</keyword>
<evidence type="ECO:0000256" key="7">
    <source>
        <dbReference type="SAM" id="MobiDB-lite"/>
    </source>
</evidence>
<dbReference type="CDD" id="cd12148">
    <property type="entry name" value="fungal_TF_MHR"/>
    <property type="match status" value="1"/>
</dbReference>
<feature type="region of interest" description="Disordered" evidence="7">
    <location>
        <begin position="160"/>
        <end position="180"/>
    </location>
</feature>